<comment type="caution">
    <text evidence="1">The sequence shown here is derived from an EMBL/GenBank/DDBJ whole genome shotgun (WGS) entry which is preliminary data.</text>
</comment>
<gene>
    <name evidence="1" type="ORF">BZJ21_06625</name>
</gene>
<sequence>MRAFVLLHRVYPTLSSLEDKPHAWPDTPHLLDNHRLVGHAIAGSEMILRQFLFTIEKKR</sequence>
<organism evidence="1 2">
    <name type="scientific">Salinivibrio costicola subsp. alcaliphilus</name>
    <dbReference type="NCBI Taxonomy" id="272773"/>
    <lineage>
        <taxon>Bacteria</taxon>
        <taxon>Pseudomonadati</taxon>
        <taxon>Pseudomonadota</taxon>
        <taxon>Gammaproteobacteria</taxon>
        <taxon>Vibrionales</taxon>
        <taxon>Vibrionaceae</taxon>
        <taxon>Salinivibrio</taxon>
    </lineage>
</organism>
<evidence type="ECO:0000313" key="2">
    <source>
        <dbReference type="Proteomes" id="UP000189431"/>
    </source>
</evidence>
<keyword evidence="2" id="KW-1185">Reference proteome</keyword>
<accession>A0ABX3KRT1</accession>
<name>A0ABX3KRT1_SALCS</name>
<protein>
    <submittedName>
        <fullName evidence="1">Uncharacterized protein</fullName>
    </submittedName>
</protein>
<dbReference type="EMBL" id="MUFR01000014">
    <property type="protein sequence ID" value="OOF34285.1"/>
    <property type="molecule type" value="Genomic_DNA"/>
</dbReference>
<dbReference type="Proteomes" id="UP000189431">
    <property type="component" value="Unassembled WGS sequence"/>
</dbReference>
<proteinExistence type="predicted"/>
<evidence type="ECO:0000313" key="1">
    <source>
        <dbReference type="EMBL" id="OOF34285.1"/>
    </source>
</evidence>
<reference evidence="2" key="1">
    <citation type="submission" date="2017-01" db="EMBL/GenBank/DDBJ databases">
        <title>Draft genome of the species Salinivibrio costicola subsp. alcaliphilus.</title>
        <authorList>
            <person name="Lopez-Hermoso C."/>
            <person name="De La Haba R."/>
            <person name="Sanchez-Porro C."/>
            <person name="Ventosa A."/>
        </authorList>
    </citation>
    <scope>NUCLEOTIDE SEQUENCE [LARGE SCALE GENOMIC DNA]</scope>
    <source>
        <strain evidence="2">CBH448</strain>
    </source>
</reference>